<dbReference type="AlphaFoldDB" id="A0A917HYU0"/>
<feature type="transmembrane region" description="Helical" evidence="2">
    <location>
        <begin position="382"/>
        <end position="406"/>
    </location>
</feature>
<organism evidence="3 4">
    <name type="scientific">Polaribacter pacificus</name>
    <dbReference type="NCBI Taxonomy" id="1775173"/>
    <lineage>
        <taxon>Bacteria</taxon>
        <taxon>Pseudomonadati</taxon>
        <taxon>Bacteroidota</taxon>
        <taxon>Flavobacteriia</taxon>
        <taxon>Flavobacteriales</taxon>
        <taxon>Flavobacteriaceae</taxon>
    </lineage>
</organism>
<evidence type="ECO:0000256" key="1">
    <source>
        <dbReference type="SAM" id="MobiDB-lite"/>
    </source>
</evidence>
<dbReference type="Proteomes" id="UP000633278">
    <property type="component" value="Unassembled WGS sequence"/>
</dbReference>
<feature type="transmembrane region" description="Helical" evidence="2">
    <location>
        <begin position="315"/>
        <end position="337"/>
    </location>
</feature>
<feature type="transmembrane region" description="Helical" evidence="2">
    <location>
        <begin position="134"/>
        <end position="161"/>
    </location>
</feature>
<feature type="transmembrane region" description="Helical" evidence="2">
    <location>
        <begin position="412"/>
        <end position="434"/>
    </location>
</feature>
<protein>
    <submittedName>
        <fullName evidence="3">Quinol:cytochrome C oxidoreductase</fullName>
    </submittedName>
</protein>
<keyword evidence="2" id="KW-0472">Membrane</keyword>
<comment type="caution">
    <text evidence="3">The sequence shown here is derived from an EMBL/GenBank/DDBJ whole genome shotgun (WGS) entry which is preliminary data.</text>
</comment>
<name>A0A917HYU0_9FLAO</name>
<feature type="region of interest" description="Disordered" evidence="1">
    <location>
        <begin position="49"/>
        <end position="83"/>
    </location>
</feature>
<keyword evidence="2" id="KW-0812">Transmembrane</keyword>
<proteinExistence type="predicted"/>
<dbReference type="PANTHER" id="PTHR43044:SF1">
    <property type="entry name" value="QUINOL:CYTOCHROME C OXIDOREDUCTASE QUINONE-BINDING SUBUNIT 2"/>
    <property type="match status" value="1"/>
</dbReference>
<accession>A0A917HYU0</accession>
<evidence type="ECO:0000256" key="2">
    <source>
        <dbReference type="SAM" id="Phobius"/>
    </source>
</evidence>
<feature type="transmembrane region" description="Helical" evidence="2">
    <location>
        <begin position="12"/>
        <end position="28"/>
    </location>
</feature>
<dbReference type="EMBL" id="BMJW01000001">
    <property type="protein sequence ID" value="GGG95070.1"/>
    <property type="molecule type" value="Genomic_DNA"/>
</dbReference>
<evidence type="ECO:0000313" key="3">
    <source>
        <dbReference type="EMBL" id="GGG95070.1"/>
    </source>
</evidence>
<dbReference type="RefSeq" id="WP_188598234.1">
    <property type="nucleotide sequence ID" value="NZ_BMJW01000001.1"/>
</dbReference>
<feature type="transmembrane region" description="Helical" evidence="2">
    <location>
        <begin position="272"/>
        <end position="295"/>
    </location>
</feature>
<keyword evidence="2" id="KW-1133">Transmembrane helix</keyword>
<dbReference type="PANTHER" id="PTHR43044">
    <property type="match status" value="1"/>
</dbReference>
<feature type="transmembrane region" description="Helical" evidence="2">
    <location>
        <begin position="199"/>
        <end position="217"/>
    </location>
</feature>
<evidence type="ECO:0000313" key="4">
    <source>
        <dbReference type="Proteomes" id="UP000633278"/>
    </source>
</evidence>
<feature type="transmembrane region" description="Helical" evidence="2">
    <location>
        <begin position="238"/>
        <end position="260"/>
    </location>
</feature>
<sequence>MYQFSGKLKTFSIALMIIGALGVGYSFFSAPKTVEDAKEILASQHDSHGSAVATHDSGAEETSAHEEGKKEAHAEGSSHSEADADAHAEHVLHQLQNRPWAATYVALFFSLGITLLVLAFYASQRVAQAGWSVVLFRVMEAITANLVPTSILMFVVVMLSATHFNHLFVWMADGTFDPSSPNYDAIVDGKKWWLNIPGWAIRSAVYLLGWNIYRYIIRKNSIAEDTANDGNKTYKKNYHASIIFLVFFMITESMMSWDWIMGLDPHWFSTLFGWYVLATLLVSALTVIAFVTIYLRAKGHLPFVNDSHIHDLAKFMFGFSVFWTYLWFAQFMLIWYADMSEETVYFIARFNDYKVPFLAMVVMNFVFPILLLVNSDFKSRPWFVVIGGLVILAGHYIDVFVMVMPATVGDQWFIGIPEISAMLLFFGIFIYAVFSSFAKASPLAKGNPFLHESEHFHYYNIEHQGEENQH</sequence>
<reference evidence="3" key="1">
    <citation type="journal article" date="2014" name="Int. J. Syst. Evol. Microbiol.">
        <title>Complete genome sequence of Corynebacterium casei LMG S-19264T (=DSM 44701T), isolated from a smear-ripened cheese.</title>
        <authorList>
            <consortium name="US DOE Joint Genome Institute (JGI-PGF)"/>
            <person name="Walter F."/>
            <person name="Albersmeier A."/>
            <person name="Kalinowski J."/>
            <person name="Ruckert C."/>
        </authorList>
    </citation>
    <scope>NUCLEOTIDE SEQUENCE</scope>
    <source>
        <strain evidence="3">CGMCC 1.15763</strain>
    </source>
</reference>
<feature type="compositionally biased region" description="Basic and acidic residues" evidence="1">
    <location>
        <begin position="62"/>
        <end position="83"/>
    </location>
</feature>
<gene>
    <name evidence="3" type="primary">actF</name>
    <name evidence="3" type="ORF">GCM10011416_10650</name>
</gene>
<reference evidence="3" key="2">
    <citation type="submission" date="2020-09" db="EMBL/GenBank/DDBJ databases">
        <authorList>
            <person name="Sun Q."/>
            <person name="Zhou Y."/>
        </authorList>
    </citation>
    <scope>NUCLEOTIDE SEQUENCE</scope>
    <source>
        <strain evidence="3">CGMCC 1.15763</strain>
    </source>
</reference>
<keyword evidence="4" id="KW-1185">Reference proteome</keyword>
<feature type="transmembrane region" description="Helical" evidence="2">
    <location>
        <begin position="101"/>
        <end position="122"/>
    </location>
</feature>
<feature type="transmembrane region" description="Helical" evidence="2">
    <location>
        <begin position="357"/>
        <end position="375"/>
    </location>
</feature>